<comment type="caution">
    <text evidence="2">The sequence shown here is derived from an EMBL/GenBank/DDBJ whole genome shotgun (WGS) entry which is preliminary data.</text>
</comment>
<dbReference type="Pfam" id="PF01636">
    <property type="entry name" value="APH"/>
    <property type="match status" value="1"/>
</dbReference>
<proteinExistence type="predicted"/>
<reference evidence="2 3" key="1">
    <citation type="submission" date="2021-01" db="EMBL/GenBank/DDBJ databases">
        <title>Whole genome shotgun sequence of Catellatospora chokoriensis NBRC 107358.</title>
        <authorList>
            <person name="Komaki H."/>
            <person name="Tamura T."/>
        </authorList>
    </citation>
    <scope>NUCLEOTIDE SEQUENCE [LARGE SCALE GENOMIC DNA]</scope>
    <source>
        <strain evidence="2 3">NBRC 107358</strain>
    </source>
</reference>
<evidence type="ECO:0000313" key="3">
    <source>
        <dbReference type="Proteomes" id="UP000619293"/>
    </source>
</evidence>
<dbReference type="InterPro" id="IPR011009">
    <property type="entry name" value="Kinase-like_dom_sf"/>
</dbReference>
<feature type="domain" description="Aminoglycoside phosphotransferase" evidence="1">
    <location>
        <begin position="67"/>
        <end position="256"/>
    </location>
</feature>
<accession>A0A8J3NPW2</accession>
<dbReference type="EMBL" id="BONG01000004">
    <property type="protein sequence ID" value="GIF87628.1"/>
    <property type="molecule type" value="Genomic_DNA"/>
</dbReference>
<dbReference type="AlphaFoldDB" id="A0A8J3NPW2"/>
<evidence type="ECO:0000313" key="2">
    <source>
        <dbReference type="EMBL" id="GIF87628.1"/>
    </source>
</evidence>
<organism evidence="2 3">
    <name type="scientific">Catellatospora chokoriensis</name>
    <dbReference type="NCBI Taxonomy" id="310353"/>
    <lineage>
        <taxon>Bacteria</taxon>
        <taxon>Bacillati</taxon>
        <taxon>Actinomycetota</taxon>
        <taxon>Actinomycetes</taxon>
        <taxon>Micromonosporales</taxon>
        <taxon>Micromonosporaceae</taxon>
        <taxon>Catellatospora</taxon>
    </lineage>
</organism>
<dbReference type="SUPFAM" id="SSF56112">
    <property type="entry name" value="Protein kinase-like (PK-like)"/>
    <property type="match status" value="1"/>
</dbReference>
<dbReference type="Gene3D" id="3.90.1200.10">
    <property type="match status" value="1"/>
</dbReference>
<dbReference type="InterPro" id="IPR002575">
    <property type="entry name" value="Aminoglycoside_PTrfase"/>
</dbReference>
<keyword evidence="3" id="KW-1185">Reference proteome</keyword>
<name>A0A8J3NPW2_9ACTN</name>
<dbReference type="Proteomes" id="UP000619293">
    <property type="component" value="Unassembled WGS sequence"/>
</dbReference>
<sequence length="302" mass="33486">MAIVTLLCVGGSTMITGEIGNRARTGTPPARPEGRLPAITLVRVSGVSHTHELTVEGTRLTKRYVSWERDEHLREWAALRLAHRHEPGLVPQPLTADLTATPPTVTMSVVPGEPLMGELTPAQADALHTALTALWRVPHEELAAEWPWSDDLRFARMLTDGRRPDDDLTAEAFDAAVAWWDGPDPESLRRPPAATVLGQRDPHLANYLWDGHRVRIVDFEDAAVSDPAMELAILSEHLSLRATDTEAFCARFDVDHSRLRAARRVWAMFWLRLLLPGGKSAQRNPPGAAEAQAVRLLRLLHQ</sequence>
<dbReference type="RefSeq" id="WP_191841151.1">
    <property type="nucleotide sequence ID" value="NZ_BAAALB010000014.1"/>
</dbReference>
<evidence type="ECO:0000259" key="1">
    <source>
        <dbReference type="Pfam" id="PF01636"/>
    </source>
</evidence>
<protein>
    <recommendedName>
        <fullName evidence="1">Aminoglycoside phosphotransferase domain-containing protein</fullName>
    </recommendedName>
</protein>
<gene>
    <name evidence="2" type="ORF">Cch02nite_10720</name>
</gene>